<protein>
    <submittedName>
        <fullName evidence="1">Uncharacterized protein</fullName>
    </submittedName>
</protein>
<dbReference type="STRING" id="1642818.AWE51_00300"/>
<organism evidence="1 2">
    <name type="scientific">Aquimarina aggregata</name>
    <dbReference type="NCBI Taxonomy" id="1642818"/>
    <lineage>
        <taxon>Bacteria</taxon>
        <taxon>Pseudomonadati</taxon>
        <taxon>Bacteroidota</taxon>
        <taxon>Flavobacteriia</taxon>
        <taxon>Flavobacteriales</taxon>
        <taxon>Flavobacteriaceae</taxon>
        <taxon>Aquimarina</taxon>
    </lineage>
</organism>
<accession>A0A163BZL5</accession>
<evidence type="ECO:0000313" key="1">
    <source>
        <dbReference type="EMBL" id="KZS41922.1"/>
    </source>
</evidence>
<comment type="caution">
    <text evidence="1">The sequence shown here is derived from an EMBL/GenBank/DDBJ whole genome shotgun (WGS) entry which is preliminary data.</text>
</comment>
<proteinExistence type="predicted"/>
<dbReference type="AlphaFoldDB" id="A0A163BZL5"/>
<evidence type="ECO:0000313" key="2">
    <source>
        <dbReference type="Proteomes" id="UP000076715"/>
    </source>
</evidence>
<reference evidence="1 2" key="1">
    <citation type="submission" date="2016-01" db="EMBL/GenBank/DDBJ databases">
        <title>The draft genome sequence of Aquimarina sp. RZW4-3-2.</title>
        <authorList>
            <person name="Wang Y."/>
        </authorList>
    </citation>
    <scope>NUCLEOTIDE SEQUENCE [LARGE SCALE GENOMIC DNA]</scope>
    <source>
        <strain evidence="1 2">RZW4-3-2</strain>
    </source>
</reference>
<dbReference type="EMBL" id="LQRT01000002">
    <property type="protein sequence ID" value="KZS41922.1"/>
    <property type="molecule type" value="Genomic_DNA"/>
</dbReference>
<dbReference type="OrthoDB" id="1404327at2"/>
<keyword evidence="2" id="KW-1185">Reference proteome</keyword>
<sequence>MIVFITEDWQLDLTDHKITFVEENSLFFDYFVSGYSLPFSILISDELALQLGFVSENNITDYETRYQGVLQQDGSFSPAILVLDEYDGERLSGSFVYGNQTIPLLDTKLSDLPFPVISTEDIEVHAKSVIEKGFPEVGYNFPMIIDKEFDQKTNYENFEGILNKYTGTAYVRNSRVVTGDEEIIYNRNVITPYPYILEILKVGFEHAGLSYAGDFFSDPLNSKLIWDTGIFLEQLFSPLPPSFRFGRAITNVIEGNNVVSSFRSVVNINSLGSYTIKAYLNLPDDMFVREYTISIKGKVVYESSLQRLDKLLTINMEKVEDFGVLELKMIIVRYNEVTSIDDVSKYNNFTFWSNDGQLNVFPDSFTLADVMPSMTFSTFLNKLKNWFNLDIDFQYDTVTIDYVEQKFLETTFRDETHLEAEKYSKKSNKNKGYELKDSQDTIYVDKSGIVKDLSKIKKENIVTINTGVSVMKIENNREVFTARRLENSEFRVLLYDGLQNGLPVAVSSIDDQDISLISMYNRLWKNWIRFRIHSETIKDKFKCDIYEDLNTNEGRYKYNKKQLVKKISKRRIDRDVWEVRVESEVL</sequence>
<name>A0A163BZL5_9FLAO</name>
<dbReference type="Proteomes" id="UP000076715">
    <property type="component" value="Unassembled WGS sequence"/>
</dbReference>
<dbReference type="RefSeq" id="WP_066308740.1">
    <property type="nucleotide sequence ID" value="NZ_LQRT01000002.1"/>
</dbReference>
<gene>
    <name evidence="1" type="ORF">AWE51_00300</name>
</gene>